<feature type="compositionally biased region" description="Polar residues" evidence="4">
    <location>
        <begin position="691"/>
        <end position="700"/>
    </location>
</feature>
<dbReference type="InterPro" id="IPR027417">
    <property type="entry name" value="P-loop_NTPase"/>
</dbReference>
<feature type="domain" description="Helicase ATP-binding" evidence="5">
    <location>
        <begin position="502"/>
        <end position="659"/>
    </location>
</feature>
<dbReference type="GO" id="GO:0016787">
    <property type="term" value="F:hydrolase activity"/>
    <property type="evidence" value="ECO:0007669"/>
    <property type="project" value="UniProtKB-KW"/>
</dbReference>
<feature type="region of interest" description="Disordered" evidence="4">
    <location>
        <begin position="990"/>
        <end position="1015"/>
    </location>
</feature>
<dbReference type="InterPro" id="IPR000330">
    <property type="entry name" value="SNF2_N"/>
</dbReference>
<dbReference type="GO" id="GO:0005634">
    <property type="term" value="C:nucleus"/>
    <property type="evidence" value="ECO:0007669"/>
    <property type="project" value="TreeGrafter"/>
</dbReference>
<reference evidence="7 8" key="1">
    <citation type="journal article" date="2020" name="ISME J.">
        <title>Uncovering the hidden diversity of litter-decomposition mechanisms in mushroom-forming fungi.</title>
        <authorList>
            <person name="Floudas D."/>
            <person name="Bentzer J."/>
            <person name="Ahren D."/>
            <person name="Johansson T."/>
            <person name="Persson P."/>
            <person name="Tunlid A."/>
        </authorList>
    </citation>
    <scope>NUCLEOTIDE SEQUENCE [LARGE SCALE GENOMIC DNA]</scope>
    <source>
        <strain evidence="7 8">CBS 146.42</strain>
    </source>
</reference>
<keyword evidence="3" id="KW-0067">ATP-binding</keyword>
<evidence type="ECO:0000256" key="4">
    <source>
        <dbReference type="SAM" id="MobiDB-lite"/>
    </source>
</evidence>
<keyword evidence="2" id="KW-0378">Hydrolase</keyword>
<dbReference type="EMBL" id="JAACJO010000005">
    <property type="protein sequence ID" value="KAF5358146.1"/>
    <property type="molecule type" value="Genomic_DNA"/>
</dbReference>
<evidence type="ECO:0000313" key="7">
    <source>
        <dbReference type="EMBL" id="KAF5358146.1"/>
    </source>
</evidence>
<dbReference type="SMART" id="SM00487">
    <property type="entry name" value="DEXDc"/>
    <property type="match status" value="1"/>
</dbReference>
<keyword evidence="1" id="KW-0547">Nucleotide-binding</keyword>
<proteinExistence type="predicted"/>
<accession>A0A8H5LI05</accession>
<feature type="domain" description="Helicase C-terminal" evidence="6">
    <location>
        <begin position="1106"/>
        <end position="1260"/>
    </location>
</feature>
<dbReference type="InterPro" id="IPR014001">
    <property type="entry name" value="Helicase_ATP-bd"/>
</dbReference>
<evidence type="ECO:0000259" key="5">
    <source>
        <dbReference type="PROSITE" id="PS51192"/>
    </source>
</evidence>
<dbReference type="Pfam" id="PF00176">
    <property type="entry name" value="SNF2-rel_dom"/>
    <property type="match status" value="1"/>
</dbReference>
<evidence type="ECO:0000256" key="3">
    <source>
        <dbReference type="ARBA" id="ARBA00022840"/>
    </source>
</evidence>
<sequence length="1357" mass="152128">MRAEHVRLRGKIHRGKALVNINKSSPPKPELTLHYESLVSQPNAWVLATRPFRAMQYCPPCAICCTLCAEKTSKTPLNCAFGDPTPQPKKPFALNNLLAVGTLIFKRVPQSEPSLCDHLHADDGWHEFDGIWHSSYLEKDDAVLAKHLQFLSRNDFIRTTYNITGDNLTLRIYIVPIDLKGVKGRLHHNNRGDSVLYTARRYLRGLLPKVSVDKERWFGHPPKDSIGSGAFIYAPPDGRTLSEIYSDLASPRVGTTNNCIAAVTRLLDYNDDLEGLGFRSVLYQYQRRSIAAMITQELDPRAVPDPLYLPVSTINGKDIYFQPGTMEFMTERGMVAPTRGGLLCEELGTGKTVMVLGLILATLNQLPSPPEMTAEPPIVLTPIALRTFPSGPYAAARKTTPHDKANTDENAPHIPSLVELLLHIARTTPLPDHINSTAAEVRRRDEAHLELESRLEMMPLNDLLQKNVPFYLDAPEETNNSRSSRRSRVSMSPHIMYLSATTLVVVPPNLLSQWHREINKHCERPLRVLILRSGTKAPPARKLANKYDIILMTYNRYTAEAAHKDIQKLHSLPPCQCREIPGSRIPDCKCPSPSGVSPFLQVRWKRLVIDEGHVSASLSTHLTPFTKLLSVERRWIVTGTPTTNLLGLSLGKNTISEFVSHTGKEDYSYDNQDPDIVDGENSDAPDEENSSHSPASSQETPPAPEAKHRIWNKFDREDLNKLDNMITHFVAVPHFIANPKLMSTHIRDPLMDKEGPRPGSIQVLDQVMEMIMIRHRVEDVEKDIMLPPVVHESILLDLDPVVVKSYNALQATIAINAIDSQRTDQDYLFHPRNTEYLQLTVKNMSQLMFWSVDETFYNVDQLVENAQAHIERAIQRNMPQEDIQLLRDALHHSQLAAADPLWRIIQTHEDIPYRVSGMPRRVHDAWSRTPEIEQTDNSILANMVHADRLLKLQALVNSRPLINEDLLVEQGTEVATTDLELRQAFEEAYKRNKNKNNRKHPQDSSKAGAATSSEAAEVHAGFMMENAARKAAAPDTLKEMRKELDQSLARLEKDEDEDVSAPSGSETSSIDAGTSASGNTPSVLLRSSVLAGVVVGSSASSKLNCIINEVIRYSTDEKILIFSDSELTLAHIAEALELIQVKFLRFTTQIQPQVREQLVLTFETSETYRVFLMELKHGARGLNLISASRVIFCEPVWQADVESQAIKARASLRVHRIGQTRPITVKTLAIRGTAEENMVERRNLFKGSHDKIPKLIEESGMRHFIANPKFLTHLPERLPAVELPLLHFPRLPSESPSIGSSKLKIPALGTRSPPSPGSTPLFGDSHVSLEEPLNENDAINARIERLPPKKKTKAVHF</sequence>
<dbReference type="InterPro" id="IPR050628">
    <property type="entry name" value="SNF2_RAD54_helicase_TF"/>
</dbReference>
<dbReference type="SUPFAM" id="SSF52540">
    <property type="entry name" value="P-loop containing nucleoside triphosphate hydrolases"/>
    <property type="match status" value="2"/>
</dbReference>
<comment type="caution">
    <text evidence="7">The sequence shown here is derived from an EMBL/GenBank/DDBJ whole genome shotgun (WGS) entry which is preliminary data.</text>
</comment>
<evidence type="ECO:0000256" key="2">
    <source>
        <dbReference type="ARBA" id="ARBA00022801"/>
    </source>
</evidence>
<organism evidence="7 8">
    <name type="scientific">Leucocoprinus leucothites</name>
    <dbReference type="NCBI Taxonomy" id="201217"/>
    <lineage>
        <taxon>Eukaryota</taxon>
        <taxon>Fungi</taxon>
        <taxon>Dikarya</taxon>
        <taxon>Basidiomycota</taxon>
        <taxon>Agaricomycotina</taxon>
        <taxon>Agaricomycetes</taxon>
        <taxon>Agaricomycetidae</taxon>
        <taxon>Agaricales</taxon>
        <taxon>Agaricineae</taxon>
        <taxon>Agaricaceae</taxon>
        <taxon>Leucocoprinus</taxon>
    </lineage>
</organism>
<feature type="region of interest" description="Disordered" evidence="4">
    <location>
        <begin position="664"/>
        <end position="707"/>
    </location>
</feature>
<dbReference type="GO" id="GO:0008094">
    <property type="term" value="F:ATP-dependent activity, acting on DNA"/>
    <property type="evidence" value="ECO:0007669"/>
    <property type="project" value="TreeGrafter"/>
</dbReference>
<dbReference type="PANTHER" id="PTHR45626:SF51">
    <property type="entry name" value="SNF2-RELATED DOMAIN-CONTAINING PROTEIN"/>
    <property type="match status" value="1"/>
</dbReference>
<dbReference type="InterPro" id="IPR038718">
    <property type="entry name" value="SNF2-like_sf"/>
</dbReference>
<dbReference type="PROSITE" id="PS51192">
    <property type="entry name" value="HELICASE_ATP_BIND_1"/>
    <property type="match status" value="1"/>
</dbReference>
<dbReference type="GO" id="GO:0005524">
    <property type="term" value="F:ATP binding"/>
    <property type="evidence" value="ECO:0007669"/>
    <property type="project" value="UniProtKB-KW"/>
</dbReference>
<gene>
    <name evidence="7" type="ORF">D9756_001270</name>
</gene>
<keyword evidence="8" id="KW-1185">Reference proteome</keyword>
<evidence type="ECO:0000256" key="1">
    <source>
        <dbReference type="ARBA" id="ARBA00022741"/>
    </source>
</evidence>
<dbReference type="PROSITE" id="PS51194">
    <property type="entry name" value="HELICASE_CTER"/>
    <property type="match status" value="1"/>
</dbReference>
<protein>
    <submittedName>
        <fullName evidence="7">Uncharacterized protein</fullName>
    </submittedName>
</protein>
<dbReference type="InterPro" id="IPR001650">
    <property type="entry name" value="Helicase_C-like"/>
</dbReference>
<name>A0A8H5LI05_9AGAR</name>
<dbReference type="CDD" id="cd18793">
    <property type="entry name" value="SF2_C_SNF"/>
    <property type="match status" value="1"/>
</dbReference>
<feature type="compositionally biased region" description="Polar residues" evidence="4">
    <location>
        <begin position="1062"/>
        <end position="1077"/>
    </location>
</feature>
<dbReference type="Proteomes" id="UP000559027">
    <property type="component" value="Unassembled WGS sequence"/>
</dbReference>
<feature type="compositionally biased region" description="Acidic residues" evidence="4">
    <location>
        <begin position="672"/>
        <end position="688"/>
    </location>
</feature>
<evidence type="ECO:0000313" key="8">
    <source>
        <dbReference type="Proteomes" id="UP000559027"/>
    </source>
</evidence>
<evidence type="ECO:0000259" key="6">
    <source>
        <dbReference type="PROSITE" id="PS51194"/>
    </source>
</evidence>
<feature type="region of interest" description="Disordered" evidence="4">
    <location>
        <begin position="1295"/>
        <end position="1357"/>
    </location>
</feature>
<dbReference type="Gene3D" id="3.40.50.300">
    <property type="entry name" value="P-loop containing nucleotide triphosphate hydrolases"/>
    <property type="match status" value="1"/>
</dbReference>
<feature type="region of interest" description="Disordered" evidence="4">
    <location>
        <begin position="1050"/>
        <end position="1077"/>
    </location>
</feature>
<dbReference type="InterPro" id="IPR049730">
    <property type="entry name" value="SNF2/RAD54-like_C"/>
</dbReference>
<dbReference type="GO" id="GO:0006281">
    <property type="term" value="P:DNA repair"/>
    <property type="evidence" value="ECO:0007669"/>
    <property type="project" value="TreeGrafter"/>
</dbReference>
<dbReference type="Pfam" id="PF00271">
    <property type="entry name" value="Helicase_C"/>
    <property type="match status" value="1"/>
</dbReference>
<dbReference type="PANTHER" id="PTHR45626">
    <property type="entry name" value="TRANSCRIPTION TERMINATION FACTOR 2-RELATED"/>
    <property type="match status" value="1"/>
</dbReference>
<feature type="compositionally biased region" description="Basic residues" evidence="4">
    <location>
        <begin position="1348"/>
        <end position="1357"/>
    </location>
</feature>
<dbReference type="OrthoDB" id="2801544at2759"/>
<dbReference type="Gene3D" id="3.40.50.10810">
    <property type="entry name" value="Tandem AAA-ATPase domain"/>
    <property type="match status" value="1"/>
</dbReference>